<dbReference type="SUPFAM" id="SSF47384">
    <property type="entry name" value="Homodimeric domain of signal transducing histidine kinase"/>
    <property type="match status" value="1"/>
</dbReference>
<feature type="domain" description="HAMP" evidence="11">
    <location>
        <begin position="273"/>
        <end position="325"/>
    </location>
</feature>
<keyword evidence="6 12" id="KW-0418">Kinase</keyword>
<evidence type="ECO:0000256" key="7">
    <source>
        <dbReference type="ARBA" id="ARBA00023012"/>
    </source>
</evidence>
<dbReference type="SUPFAM" id="SSF55874">
    <property type="entry name" value="ATPase domain of HSP90 chaperone/DNA topoisomerase II/histidine kinase"/>
    <property type="match status" value="1"/>
</dbReference>
<dbReference type="PRINTS" id="PR00344">
    <property type="entry name" value="BCTRLSENSOR"/>
</dbReference>
<evidence type="ECO:0000256" key="2">
    <source>
        <dbReference type="ARBA" id="ARBA00004370"/>
    </source>
</evidence>
<dbReference type="PROSITE" id="PS50885">
    <property type="entry name" value="HAMP"/>
    <property type="match status" value="1"/>
</dbReference>
<dbReference type="SUPFAM" id="SSF158472">
    <property type="entry name" value="HAMP domain-like"/>
    <property type="match status" value="1"/>
</dbReference>
<feature type="transmembrane region" description="Helical" evidence="9">
    <location>
        <begin position="21"/>
        <end position="39"/>
    </location>
</feature>
<reference evidence="12 13" key="1">
    <citation type="submission" date="2019-08" db="EMBL/GenBank/DDBJ databases">
        <title>Deep-cultivation of Planctomycetes and their phenomic and genomic characterization uncovers novel biology.</title>
        <authorList>
            <person name="Wiegand S."/>
            <person name="Jogler M."/>
            <person name="Boedeker C."/>
            <person name="Pinto D."/>
            <person name="Vollmers J."/>
            <person name="Rivas-Marin E."/>
            <person name="Kohn T."/>
            <person name="Peeters S.H."/>
            <person name="Heuer A."/>
            <person name="Rast P."/>
            <person name="Oberbeckmann S."/>
            <person name="Bunk B."/>
            <person name="Jeske O."/>
            <person name="Meyerdierks A."/>
            <person name="Storesund J.E."/>
            <person name="Kallscheuer N."/>
            <person name="Luecker S."/>
            <person name="Lage O.M."/>
            <person name="Pohl T."/>
            <person name="Merkel B.J."/>
            <person name="Hornburger P."/>
            <person name="Mueller R.-W."/>
            <person name="Bruemmer F."/>
            <person name="Labrenz M."/>
            <person name="Spormann A.M."/>
            <person name="Op den Camp H."/>
            <person name="Overmann J."/>
            <person name="Amann R."/>
            <person name="Jetten M.S.M."/>
            <person name="Mascher T."/>
            <person name="Medema M.H."/>
            <person name="Devos D.P."/>
            <person name="Kaster A.-K."/>
            <person name="Ovreas L."/>
            <person name="Rohde M."/>
            <person name="Galperin M.Y."/>
            <person name="Jogler C."/>
        </authorList>
    </citation>
    <scope>NUCLEOTIDE SEQUENCE [LARGE SCALE GENOMIC DNA]</scope>
    <source>
        <strain evidence="12 13">FC18</strain>
    </source>
</reference>
<dbReference type="Pfam" id="PF00512">
    <property type="entry name" value="HisKA"/>
    <property type="match status" value="1"/>
</dbReference>
<feature type="transmembrane region" description="Helical" evidence="9">
    <location>
        <begin position="250"/>
        <end position="271"/>
    </location>
</feature>
<dbReference type="InterPro" id="IPR050736">
    <property type="entry name" value="Sensor_HK_Regulatory"/>
</dbReference>
<evidence type="ECO:0000259" key="11">
    <source>
        <dbReference type="PROSITE" id="PS50885"/>
    </source>
</evidence>
<evidence type="ECO:0000256" key="1">
    <source>
        <dbReference type="ARBA" id="ARBA00000085"/>
    </source>
</evidence>
<dbReference type="GO" id="GO:0000155">
    <property type="term" value="F:phosphorelay sensor kinase activity"/>
    <property type="evidence" value="ECO:0007669"/>
    <property type="project" value="InterPro"/>
</dbReference>
<dbReference type="GO" id="GO:0016020">
    <property type="term" value="C:membrane"/>
    <property type="evidence" value="ECO:0007669"/>
    <property type="project" value="UniProtKB-SubCell"/>
</dbReference>
<dbReference type="InterPro" id="IPR004358">
    <property type="entry name" value="Sig_transdc_His_kin-like_C"/>
</dbReference>
<evidence type="ECO:0000313" key="13">
    <source>
        <dbReference type="Proteomes" id="UP000322214"/>
    </source>
</evidence>
<dbReference type="SMART" id="SM00388">
    <property type="entry name" value="HisKA"/>
    <property type="match status" value="1"/>
</dbReference>
<evidence type="ECO:0000259" key="10">
    <source>
        <dbReference type="PROSITE" id="PS50109"/>
    </source>
</evidence>
<dbReference type="KEGG" id="mff:MFFC18_03430"/>
<evidence type="ECO:0000256" key="6">
    <source>
        <dbReference type="ARBA" id="ARBA00022777"/>
    </source>
</evidence>
<keyword evidence="5 12" id="KW-0808">Transferase</keyword>
<keyword evidence="13" id="KW-1185">Reference proteome</keyword>
<dbReference type="InterPro" id="IPR003594">
    <property type="entry name" value="HATPase_dom"/>
</dbReference>
<dbReference type="InterPro" id="IPR003661">
    <property type="entry name" value="HisK_dim/P_dom"/>
</dbReference>
<dbReference type="EMBL" id="CP042912">
    <property type="protein sequence ID" value="QEG20495.1"/>
    <property type="molecule type" value="Genomic_DNA"/>
</dbReference>
<dbReference type="CDD" id="cd16922">
    <property type="entry name" value="HATPase_EvgS-ArcB-TorS-like"/>
    <property type="match status" value="1"/>
</dbReference>
<dbReference type="PANTHER" id="PTHR43711:SF31">
    <property type="entry name" value="HISTIDINE KINASE"/>
    <property type="match status" value="1"/>
</dbReference>
<dbReference type="InterPro" id="IPR005467">
    <property type="entry name" value="His_kinase_dom"/>
</dbReference>
<dbReference type="OrthoDB" id="9813394at2"/>
<evidence type="ECO:0000256" key="3">
    <source>
        <dbReference type="ARBA" id="ARBA00012438"/>
    </source>
</evidence>
<keyword evidence="9" id="KW-0812">Transmembrane</keyword>
<dbReference type="InterPro" id="IPR036890">
    <property type="entry name" value="HATPase_C_sf"/>
</dbReference>
<dbReference type="STRING" id="980251.GCA_001642875_02473"/>
<organism evidence="12 13">
    <name type="scientific">Mariniblastus fucicola</name>
    <dbReference type="NCBI Taxonomy" id="980251"/>
    <lineage>
        <taxon>Bacteria</taxon>
        <taxon>Pseudomonadati</taxon>
        <taxon>Planctomycetota</taxon>
        <taxon>Planctomycetia</taxon>
        <taxon>Pirellulales</taxon>
        <taxon>Pirellulaceae</taxon>
        <taxon>Mariniblastus</taxon>
    </lineage>
</organism>
<dbReference type="Proteomes" id="UP000322214">
    <property type="component" value="Chromosome"/>
</dbReference>
<protein>
    <recommendedName>
        <fullName evidence="3">histidine kinase</fullName>
        <ecNumber evidence="3">2.7.13.3</ecNumber>
    </recommendedName>
</protein>
<dbReference type="Pfam" id="PF00672">
    <property type="entry name" value="HAMP"/>
    <property type="match status" value="1"/>
</dbReference>
<dbReference type="InterPro" id="IPR003660">
    <property type="entry name" value="HAMP_dom"/>
</dbReference>
<evidence type="ECO:0000256" key="4">
    <source>
        <dbReference type="ARBA" id="ARBA00022553"/>
    </source>
</evidence>
<dbReference type="EC" id="2.7.13.3" evidence="3"/>
<dbReference type="Gene3D" id="3.30.565.10">
    <property type="entry name" value="Histidine kinase-like ATPase, C-terminal domain"/>
    <property type="match status" value="1"/>
</dbReference>
<dbReference type="PROSITE" id="PS50109">
    <property type="entry name" value="HIS_KIN"/>
    <property type="match status" value="1"/>
</dbReference>
<name>A0A5B9P5Q1_9BACT</name>
<dbReference type="AlphaFoldDB" id="A0A5B9P5Q1"/>
<sequence>MSYRGIKRVLGESRLERKIRILFGTCLLALTAGSFWWVSKITENLIRENTREKAQSLATDSFLRTHLRAVKFHESLEGKSSRDLVDLLAREGEAKTSVETLVLDDRFRRNELPATVSTDPNEIERLKSLSKVAIAFQQRANWSRLFGDLENPESISLEPDARETDDFTFGQNYVFYKPVTFNSVCIECHGVVPKDPDDILLADLDRKMGESEGDDVKWVEYEKSQLAPPMFMRVTLDNKQAKDAITDSRAILISVAITTVVLAVAAIWLIVRYVIVKPLKHLTEVADQVRDGKLNERANLKTGDEFEALSRSFNKMLHNLMDWQAALQDVNEDLDKKVDEQAQLNLKLYEMNQVKSEFLANMSHELRTPLNSIIGFSEVLEAGELKPKQLRFASNIKKSGRLLLDLINDVLDLAKLEAGMMEVRPTEFSINQLCDQMGDMVRPLAEKKSIKLVYAGDDDFEPVFQDKIKVRQLLTNLLSNAIKFTPEGGKIRFSATRVANDMLSLQVSDTGVGIAESDQEIIFEKFRQGPSAIGSDALTREVSGTGLGLSIVKELCILLGGKISLESQVGKGSTFTVVIPWRLKVLPRIQSEIKQTVDEMVKTQRIDFARANLTPQPPEAATEEVGFND</sequence>
<dbReference type="Pfam" id="PF02518">
    <property type="entry name" value="HATPase_c"/>
    <property type="match status" value="1"/>
</dbReference>
<keyword evidence="4" id="KW-0597">Phosphoprotein</keyword>
<evidence type="ECO:0000313" key="12">
    <source>
        <dbReference type="EMBL" id="QEG20495.1"/>
    </source>
</evidence>
<accession>A0A5B9P5Q1</accession>
<feature type="domain" description="Histidine kinase" evidence="10">
    <location>
        <begin position="361"/>
        <end position="583"/>
    </location>
</feature>
<dbReference type="FunFam" id="3.30.565.10:FF:000010">
    <property type="entry name" value="Sensor histidine kinase RcsC"/>
    <property type="match status" value="1"/>
</dbReference>
<evidence type="ECO:0000256" key="9">
    <source>
        <dbReference type="SAM" id="Phobius"/>
    </source>
</evidence>
<keyword evidence="7" id="KW-0902">Two-component regulatory system</keyword>
<dbReference type="RefSeq" id="WP_075084888.1">
    <property type="nucleotide sequence ID" value="NZ_CP042912.1"/>
</dbReference>
<evidence type="ECO:0000256" key="5">
    <source>
        <dbReference type="ARBA" id="ARBA00022679"/>
    </source>
</evidence>
<proteinExistence type="predicted"/>
<comment type="subcellular location">
    <subcellularLocation>
        <location evidence="2">Membrane</location>
    </subcellularLocation>
</comment>
<dbReference type="Gene3D" id="6.10.340.10">
    <property type="match status" value="1"/>
</dbReference>
<dbReference type="CDD" id="cd06225">
    <property type="entry name" value="HAMP"/>
    <property type="match status" value="1"/>
</dbReference>
<dbReference type="InterPro" id="IPR036097">
    <property type="entry name" value="HisK_dim/P_sf"/>
</dbReference>
<feature type="coiled-coil region" evidence="8">
    <location>
        <begin position="320"/>
        <end position="347"/>
    </location>
</feature>
<dbReference type="CDD" id="cd00082">
    <property type="entry name" value="HisKA"/>
    <property type="match status" value="1"/>
</dbReference>
<evidence type="ECO:0000256" key="8">
    <source>
        <dbReference type="SAM" id="Coils"/>
    </source>
</evidence>
<dbReference type="Gene3D" id="1.10.287.130">
    <property type="match status" value="1"/>
</dbReference>
<dbReference type="SMART" id="SM00387">
    <property type="entry name" value="HATPase_c"/>
    <property type="match status" value="1"/>
</dbReference>
<keyword evidence="8" id="KW-0175">Coiled coil</keyword>
<keyword evidence="9" id="KW-1133">Transmembrane helix</keyword>
<keyword evidence="9" id="KW-0472">Membrane</keyword>
<comment type="catalytic activity">
    <reaction evidence="1">
        <text>ATP + protein L-histidine = ADP + protein N-phospho-L-histidine.</text>
        <dbReference type="EC" id="2.7.13.3"/>
    </reaction>
</comment>
<gene>
    <name evidence="12" type="primary">barA_2</name>
    <name evidence="12" type="ORF">MFFC18_03430</name>
</gene>
<dbReference type="PANTHER" id="PTHR43711">
    <property type="entry name" value="TWO-COMPONENT HISTIDINE KINASE"/>
    <property type="match status" value="1"/>
</dbReference>
<dbReference type="SMART" id="SM00304">
    <property type="entry name" value="HAMP"/>
    <property type="match status" value="1"/>
</dbReference>